<dbReference type="Proteomes" id="UP001159363">
    <property type="component" value="Chromosome 15"/>
</dbReference>
<accession>A0ABQ9G2P8</accession>
<gene>
    <name evidence="2" type="ORF">PR048_032185</name>
</gene>
<organism evidence="2 3">
    <name type="scientific">Dryococelus australis</name>
    <dbReference type="NCBI Taxonomy" id="614101"/>
    <lineage>
        <taxon>Eukaryota</taxon>
        <taxon>Metazoa</taxon>
        <taxon>Ecdysozoa</taxon>
        <taxon>Arthropoda</taxon>
        <taxon>Hexapoda</taxon>
        <taxon>Insecta</taxon>
        <taxon>Pterygota</taxon>
        <taxon>Neoptera</taxon>
        <taxon>Polyneoptera</taxon>
        <taxon>Phasmatodea</taxon>
        <taxon>Verophasmatodea</taxon>
        <taxon>Anareolatae</taxon>
        <taxon>Phasmatidae</taxon>
        <taxon>Eurycanthinae</taxon>
        <taxon>Dryococelus</taxon>
    </lineage>
</organism>
<evidence type="ECO:0000256" key="1">
    <source>
        <dbReference type="SAM" id="MobiDB-lite"/>
    </source>
</evidence>
<reference evidence="2 3" key="1">
    <citation type="submission" date="2023-02" db="EMBL/GenBank/DDBJ databases">
        <title>LHISI_Scaffold_Assembly.</title>
        <authorList>
            <person name="Stuart O.P."/>
            <person name="Cleave R."/>
            <person name="Magrath M.J.L."/>
            <person name="Mikheyev A.S."/>
        </authorList>
    </citation>
    <scope>NUCLEOTIDE SEQUENCE [LARGE SCALE GENOMIC DNA]</scope>
    <source>
        <strain evidence="2">Daus_M_001</strain>
        <tissue evidence="2">Leg muscle</tissue>
    </source>
</reference>
<sequence>MSRWSGAFKTINGSPGHDYVSRYRRTKLGSRIAPNNTLLRGGSAWLEVYACPRLNSTETLKATLACASHLVIASTGLNSCHERAIPGATRARPQKRSTTAAIKKQATRRFANKRKYCKRAAEESSSGSYYIQPTTGQHGPADGVSAAAAVIAISLRQRKCNAVPAHARLPPKRNRFNPPGRVTGFSQVGIVPGDAVGRRVLSGISRFARPFGRRSTFTSITRIGSQDRAVKEPPKSLHSRARRLEGDLFSPRRQPEKTFQRARRMTTFRPLQSVYKPAFGIILGGKDRSAPSLYGALRFVDILAPRDLTARRTGFICRRQGRPRDSTSIPSPPRPTVTRCWSSNMAYGDVITWWPGGSCAATPDARCFSADCIILLTRPRSWVRGHGTATTVEIEVAVVSPARATRQTDRLRRSVADNYTRAATIKLAGPCLGIIHLFEDYSRHFFAGYQMAARPVSPAAGDRISLYCEAANKRPSLAASVGRDAPLYCENRLRLPPISTQVLHMPHYFYARSIEMTYRLCFGNEPLIRHSGVTMSICDSLPKPMKVRRGEYESVLEYKGEGKQQISEKTHRSAESSGTILTCGNPGVTPKGIEPETANRPYTLISWTTSHAHLGTEFDGACNEQLRVLVETAGSINEPSNSPSFSRFDVLASPLRPGNAGITHSPDQHSTTRPKTQPRHISMRFVNRGEPVSLNSSWHECEHCTSRAPSVRKLLTAGLLLPLVRLLLKGDIRTLKISAPRHAVFQKRHHQALFPRAKTRGVTRPGIEPGSPWWEACRLTAQPPWPQLLAGGPLKGAAY</sequence>
<dbReference type="EMBL" id="JARBHB010000016">
    <property type="protein sequence ID" value="KAJ8866342.1"/>
    <property type="molecule type" value="Genomic_DNA"/>
</dbReference>
<protein>
    <submittedName>
        <fullName evidence="2">Uncharacterized protein</fullName>
    </submittedName>
</protein>
<feature type="compositionally biased region" description="Basic and acidic residues" evidence="1">
    <location>
        <begin position="563"/>
        <end position="574"/>
    </location>
</feature>
<keyword evidence="3" id="KW-1185">Reference proteome</keyword>
<feature type="region of interest" description="Disordered" evidence="1">
    <location>
        <begin position="563"/>
        <end position="596"/>
    </location>
</feature>
<comment type="caution">
    <text evidence="2">The sequence shown here is derived from an EMBL/GenBank/DDBJ whole genome shotgun (WGS) entry which is preliminary data.</text>
</comment>
<proteinExistence type="predicted"/>
<evidence type="ECO:0000313" key="2">
    <source>
        <dbReference type="EMBL" id="KAJ8866342.1"/>
    </source>
</evidence>
<name>A0ABQ9G2P8_9NEOP</name>
<evidence type="ECO:0000313" key="3">
    <source>
        <dbReference type="Proteomes" id="UP001159363"/>
    </source>
</evidence>